<sequence>MTLLYALDLLGTAAFAASGALAGIRRNMDIFGVLVLGLVTATGGGTVRDLLLGDTPPFIFKDETYLYLSLAVSLAVFLFHRRLDRMLHPLTYFDAVGLGTFVVIGTGKGLEFNLGFVGSVMMGVMTATAGGMVRDLLSARVPMVLQKEVYASACLIGGALLYLLHRHTSLPHAWSLLLSAGTVIVLRLLAVRYNWSLPRAAGSDPTP</sequence>
<comment type="subcellular location">
    <subcellularLocation>
        <location evidence="1">Cell membrane</location>
        <topology evidence="1">Multi-pass membrane protein</topology>
    </subcellularLocation>
</comment>
<reference evidence="9 10" key="1">
    <citation type="submission" date="2022-03" db="EMBL/GenBank/DDBJ databases">
        <authorList>
            <person name="Koch H."/>
        </authorList>
    </citation>
    <scope>NUCLEOTIDE SEQUENCE [LARGE SCALE GENOMIC DNA]</scope>
    <source>
        <strain evidence="9 10">G1</strain>
    </source>
</reference>
<gene>
    <name evidence="9" type="ORF">GEAMG1_0569</name>
</gene>
<accession>A0ABN8HCD5</accession>
<evidence type="ECO:0000256" key="1">
    <source>
        <dbReference type="ARBA" id="ARBA00004651"/>
    </source>
</evidence>
<evidence type="ECO:0000256" key="5">
    <source>
        <dbReference type="ARBA" id="ARBA00022989"/>
    </source>
</evidence>
<evidence type="ECO:0000256" key="4">
    <source>
        <dbReference type="ARBA" id="ARBA00022692"/>
    </source>
</evidence>
<feature type="transmembrane region" description="Helical" evidence="7">
    <location>
        <begin position="149"/>
        <end position="165"/>
    </location>
</feature>
<name>A0ABN8HCD5_9BACT</name>
<keyword evidence="4 7" id="KW-0812">Transmembrane</keyword>
<evidence type="ECO:0000256" key="3">
    <source>
        <dbReference type="ARBA" id="ARBA00022475"/>
    </source>
</evidence>
<keyword evidence="6 7" id="KW-0472">Membrane</keyword>
<evidence type="ECO:0000256" key="6">
    <source>
        <dbReference type="ARBA" id="ARBA00023136"/>
    </source>
</evidence>
<proteinExistence type="inferred from homology"/>
<feature type="domain" description="Glycine transporter" evidence="8">
    <location>
        <begin position="6"/>
        <end position="81"/>
    </location>
</feature>
<feature type="domain" description="Glycine transporter" evidence="8">
    <location>
        <begin position="92"/>
        <end position="165"/>
    </location>
</feature>
<dbReference type="PANTHER" id="PTHR30506:SF3">
    <property type="entry name" value="UPF0126 INNER MEMBRANE PROTEIN YADS-RELATED"/>
    <property type="match status" value="1"/>
</dbReference>
<dbReference type="RefSeq" id="WP_305731323.1">
    <property type="nucleotide sequence ID" value="NZ_OW150024.1"/>
</dbReference>
<evidence type="ECO:0000256" key="7">
    <source>
        <dbReference type="SAM" id="Phobius"/>
    </source>
</evidence>
<evidence type="ECO:0000313" key="10">
    <source>
        <dbReference type="Proteomes" id="UP001295463"/>
    </source>
</evidence>
<evidence type="ECO:0000256" key="2">
    <source>
        <dbReference type="ARBA" id="ARBA00008193"/>
    </source>
</evidence>
<organism evidence="9 10">
    <name type="scientific">Trichlorobacter ammonificans</name>
    <dbReference type="NCBI Taxonomy" id="2916410"/>
    <lineage>
        <taxon>Bacteria</taxon>
        <taxon>Pseudomonadati</taxon>
        <taxon>Thermodesulfobacteriota</taxon>
        <taxon>Desulfuromonadia</taxon>
        <taxon>Geobacterales</taxon>
        <taxon>Geobacteraceae</taxon>
        <taxon>Trichlorobacter</taxon>
    </lineage>
</organism>
<dbReference type="PANTHER" id="PTHR30506">
    <property type="entry name" value="INNER MEMBRANE PROTEIN"/>
    <property type="match status" value="1"/>
</dbReference>
<dbReference type="InterPro" id="IPR005115">
    <property type="entry name" value="Gly_transporter"/>
</dbReference>
<feature type="transmembrane region" description="Helical" evidence="7">
    <location>
        <begin position="116"/>
        <end position="137"/>
    </location>
</feature>
<dbReference type="Proteomes" id="UP001295463">
    <property type="component" value="Chromosome"/>
</dbReference>
<keyword evidence="3" id="KW-1003">Cell membrane</keyword>
<dbReference type="EMBL" id="OW150024">
    <property type="protein sequence ID" value="CAH2030386.1"/>
    <property type="molecule type" value="Genomic_DNA"/>
</dbReference>
<comment type="similarity">
    <text evidence="2">Belongs to the UPF0126 family.</text>
</comment>
<feature type="transmembrane region" description="Helical" evidence="7">
    <location>
        <begin position="171"/>
        <end position="190"/>
    </location>
</feature>
<dbReference type="Pfam" id="PF03458">
    <property type="entry name" value="Gly_transporter"/>
    <property type="match status" value="2"/>
</dbReference>
<evidence type="ECO:0000313" key="9">
    <source>
        <dbReference type="EMBL" id="CAH2030386.1"/>
    </source>
</evidence>
<keyword evidence="10" id="KW-1185">Reference proteome</keyword>
<protein>
    <submittedName>
        <fullName evidence="9">Conserved inner membrane protein YadS</fullName>
    </submittedName>
</protein>
<evidence type="ECO:0000259" key="8">
    <source>
        <dbReference type="Pfam" id="PF03458"/>
    </source>
</evidence>
<feature type="transmembrane region" description="Helical" evidence="7">
    <location>
        <begin position="92"/>
        <end position="110"/>
    </location>
</feature>
<keyword evidence="5 7" id="KW-1133">Transmembrane helix</keyword>